<keyword evidence="2" id="KW-0808">Transferase</keyword>
<dbReference type="GO" id="GO:0016758">
    <property type="term" value="F:hexosyltransferase activity"/>
    <property type="evidence" value="ECO:0007669"/>
    <property type="project" value="UniProtKB-ARBA"/>
</dbReference>
<feature type="domain" description="Glycosyltransferase 2-like" evidence="1">
    <location>
        <begin position="5"/>
        <end position="113"/>
    </location>
</feature>
<dbReference type="InterPro" id="IPR001173">
    <property type="entry name" value="Glyco_trans_2-like"/>
</dbReference>
<proteinExistence type="predicted"/>
<evidence type="ECO:0000313" key="2">
    <source>
        <dbReference type="EMBL" id="TCD53737.1"/>
    </source>
</evidence>
<accession>A0A4R0QUN5</accession>
<gene>
    <name evidence="2" type="ORF">EJ419_07155</name>
</gene>
<dbReference type="Gene3D" id="3.90.550.10">
    <property type="entry name" value="Spore Coat Polysaccharide Biosynthesis Protein SpsA, Chain A"/>
    <property type="match status" value="1"/>
</dbReference>
<dbReference type="Proteomes" id="UP000291289">
    <property type="component" value="Unassembled WGS sequence"/>
</dbReference>
<keyword evidence="3" id="KW-1185">Reference proteome</keyword>
<comment type="caution">
    <text evidence="2">The sequence shown here is derived from an EMBL/GenBank/DDBJ whole genome shotgun (WGS) entry which is preliminary data.</text>
</comment>
<dbReference type="Pfam" id="PF00535">
    <property type="entry name" value="Glycos_transf_2"/>
    <property type="match status" value="1"/>
</dbReference>
<evidence type="ECO:0000259" key="1">
    <source>
        <dbReference type="Pfam" id="PF00535"/>
    </source>
</evidence>
<name>A0A4R0QUN5_9BIFI</name>
<evidence type="ECO:0000313" key="3">
    <source>
        <dbReference type="Proteomes" id="UP000291289"/>
    </source>
</evidence>
<protein>
    <submittedName>
        <fullName evidence="2">Glycosyltransferase family 2 protein</fullName>
    </submittedName>
</protein>
<organism evidence="2 3">
    <name type="scientific">Alloscardovia theropitheci</name>
    <dbReference type="NCBI Taxonomy" id="2496842"/>
    <lineage>
        <taxon>Bacteria</taxon>
        <taxon>Bacillati</taxon>
        <taxon>Actinomycetota</taxon>
        <taxon>Actinomycetes</taxon>
        <taxon>Bifidobacteriales</taxon>
        <taxon>Bifidobacteriaceae</taxon>
        <taxon>Alloscardovia</taxon>
    </lineage>
</organism>
<dbReference type="InterPro" id="IPR029044">
    <property type="entry name" value="Nucleotide-diphossugar_trans"/>
</dbReference>
<sequence>MKVNILLSTYNGEKYLAEQVNSIQKQSFTDWNLLIRDDGSTDNTVRIIRELAERDKRIKFINDGNVVNLGVIRSFYELLTYEQADYYLFCDQDDYWLEDKIQTQIEEALRHPVNEPHMNYMDPVVVNSQLETINSSMIRSQSGHANTQLRQELTENTVTGGVSLINHALAEKWVGCDSRIMMHDWFLALCACAFGSLVFIDKPGELYRQHDSNVLGARTLSKRLRTIAHPIALVRKYWTLIRRSQQQAAILLTDNYKSDLRSYDREMINEFINITEQSFTRRIAILRRFKLRKNKLIMSLAFWLLLITKWGYEHDGK</sequence>
<dbReference type="AlphaFoldDB" id="A0A4R0QUN5"/>
<dbReference type="OrthoDB" id="9802649at2"/>
<dbReference type="PANTHER" id="PTHR22916:SF3">
    <property type="entry name" value="UDP-GLCNAC:BETAGAL BETA-1,3-N-ACETYLGLUCOSAMINYLTRANSFERASE-LIKE PROTEIN 1"/>
    <property type="match status" value="1"/>
</dbReference>
<dbReference type="SUPFAM" id="SSF53448">
    <property type="entry name" value="Nucleotide-diphospho-sugar transferases"/>
    <property type="match status" value="1"/>
</dbReference>
<dbReference type="EMBL" id="RXLP01000026">
    <property type="protein sequence ID" value="TCD53737.1"/>
    <property type="molecule type" value="Genomic_DNA"/>
</dbReference>
<dbReference type="RefSeq" id="WP_131285048.1">
    <property type="nucleotide sequence ID" value="NZ_RXLP01000026.1"/>
</dbReference>
<reference evidence="2 3" key="1">
    <citation type="submission" date="2018-12" db="EMBL/GenBank/DDBJ databases">
        <title>Alloscrdovia theropitheci sp. nov: a novel taxon from the feces of the bleeding-herat monkey (Theropithecus geleda).</title>
        <authorList>
            <person name="Modesto M."/>
        </authorList>
    </citation>
    <scope>NUCLEOTIDE SEQUENCE [LARGE SCALE GENOMIC DNA]</scope>
    <source>
        <strain evidence="2 3">GLDI4/2</strain>
    </source>
</reference>
<dbReference type="PANTHER" id="PTHR22916">
    <property type="entry name" value="GLYCOSYLTRANSFERASE"/>
    <property type="match status" value="1"/>
</dbReference>
<dbReference type="CDD" id="cd04196">
    <property type="entry name" value="GT_2_like_d"/>
    <property type="match status" value="1"/>
</dbReference>